<evidence type="ECO:0000313" key="2">
    <source>
        <dbReference type="Proteomes" id="UP000824258"/>
    </source>
</evidence>
<protein>
    <recommendedName>
        <fullName evidence="3">Portal protein</fullName>
    </recommendedName>
</protein>
<reference evidence="1" key="2">
    <citation type="journal article" date="2021" name="PeerJ">
        <title>Extensive microbial diversity within the chicken gut microbiome revealed by metagenomics and culture.</title>
        <authorList>
            <person name="Gilroy R."/>
            <person name="Ravi A."/>
            <person name="Getino M."/>
            <person name="Pursley I."/>
            <person name="Horton D.L."/>
            <person name="Alikhan N.F."/>
            <person name="Baker D."/>
            <person name="Gharbi K."/>
            <person name="Hall N."/>
            <person name="Watson M."/>
            <person name="Adriaenssens E.M."/>
            <person name="Foster-Nyarko E."/>
            <person name="Jarju S."/>
            <person name="Secka A."/>
            <person name="Antonio M."/>
            <person name="Oren A."/>
            <person name="Chaudhuri R.R."/>
            <person name="La Ragione R."/>
            <person name="Hildebrand F."/>
            <person name="Pallen M.J."/>
        </authorList>
    </citation>
    <scope>NUCLEOTIDE SEQUENCE</scope>
    <source>
        <strain evidence="1">ChiHjej9B8-7071</strain>
    </source>
</reference>
<evidence type="ECO:0000313" key="1">
    <source>
        <dbReference type="EMBL" id="HIR08796.1"/>
    </source>
</evidence>
<proteinExistence type="predicted"/>
<dbReference type="Pfam" id="PF16510">
    <property type="entry name" value="P22_portal"/>
    <property type="match status" value="1"/>
</dbReference>
<reference evidence="1" key="1">
    <citation type="submission" date="2020-10" db="EMBL/GenBank/DDBJ databases">
        <authorList>
            <person name="Gilroy R."/>
        </authorList>
    </citation>
    <scope>NUCLEOTIDE SEQUENCE</scope>
    <source>
        <strain evidence="1">ChiHjej9B8-7071</strain>
    </source>
</reference>
<dbReference type="AlphaFoldDB" id="A0A9D1A6D0"/>
<dbReference type="EMBL" id="DVGD01000006">
    <property type="protein sequence ID" value="HIR08796.1"/>
    <property type="molecule type" value="Genomic_DNA"/>
</dbReference>
<name>A0A9D1A6D0_9FIRM</name>
<evidence type="ECO:0008006" key="3">
    <source>
        <dbReference type="Google" id="ProtNLM"/>
    </source>
</evidence>
<accession>A0A9D1A6D0</accession>
<sequence>MQNTMTKAWELYEKGRAYNNSLEPNQYSLVNTNIAFYQGNQWLHMPDTPAMRRLPKPVFNIIKRVASLFVASLTSSGATIQFEPLTNTTAADADAQRITAEVKNLLDKFKMEYRIREALFDGAQTGDYCAHFYFDPEAKPYGNALSGVTGEICMELVDGINVMFGNPADSQVERQPYILLLGRDTVENLMAEARSCGGDAESIQPDSYLDDMAGEAGQLDLHGDKALYVYLYTRDETGKIRVTKATKTAVIYENVETGLSRYPIAWGNWEKQKNQYHGRALVTGIIPNQIFINTMFAMVMRHLQLMGFPKTVYNADLVGQWSNEIGQTIAVRGLQPGQPISQVAYNLQPADMSAQILTVIDRAVSYTKDCLGATDAQMGNVRPDNTSALMVLQSSAEVPLENTRAGLYEWLEDIGGILLDMMATYYGLRPMVRSRKTENGEEPVIELCDFSRFRDLWFKLRVDVGASSYFSEIAMTQTLDNLRQNGTLDIIQYLERVPDKLIPRKAELIAELKATLQQAASPAAATKQDKALPTVGGQLSADKVLAQQPTSIQAAYASLPAVAQRAIIKKGQQ</sequence>
<dbReference type="InterPro" id="IPR032427">
    <property type="entry name" value="P22_portal"/>
</dbReference>
<dbReference type="Proteomes" id="UP000824258">
    <property type="component" value="Unassembled WGS sequence"/>
</dbReference>
<gene>
    <name evidence="1" type="ORF">IAA70_00165</name>
</gene>
<comment type="caution">
    <text evidence="1">The sequence shown here is derived from an EMBL/GenBank/DDBJ whole genome shotgun (WGS) entry which is preliminary data.</text>
</comment>
<organism evidence="1 2">
    <name type="scientific">Candidatus Avoscillospira stercoripullorum</name>
    <dbReference type="NCBI Taxonomy" id="2840709"/>
    <lineage>
        <taxon>Bacteria</taxon>
        <taxon>Bacillati</taxon>
        <taxon>Bacillota</taxon>
        <taxon>Clostridia</taxon>
        <taxon>Eubacteriales</taxon>
        <taxon>Oscillospiraceae</taxon>
        <taxon>Oscillospiraceae incertae sedis</taxon>
        <taxon>Candidatus Avoscillospira</taxon>
    </lineage>
</organism>